<reference evidence="4" key="1">
    <citation type="submission" date="2016-06" db="UniProtKB">
        <authorList>
            <consortium name="WormBaseParasite"/>
        </authorList>
    </citation>
    <scope>IDENTIFICATION</scope>
</reference>
<keyword evidence="3" id="KW-1185">Reference proteome</keyword>
<name>A0A183B8B2_9TREM</name>
<sequence>MEMNGHSRRSLRMSRSLRGHGPTGVSWWPSERLSKLEHWRSWMRRKESQRTWCGPPNWIL</sequence>
<evidence type="ECO:0000313" key="3">
    <source>
        <dbReference type="Proteomes" id="UP000272942"/>
    </source>
</evidence>
<reference evidence="2 3" key="2">
    <citation type="submission" date="2018-11" db="EMBL/GenBank/DDBJ databases">
        <authorList>
            <consortium name="Pathogen Informatics"/>
        </authorList>
    </citation>
    <scope>NUCLEOTIDE SEQUENCE [LARGE SCALE GENOMIC DNA]</scope>
    <source>
        <strain evidence="2 3">Egypt</strain>
    </source>
</reference>
<protein>
    <submittedName>
        <fullName evidence="4">Alternative protein</fullName>
    </submittedName>
</protein>
<dbReference type="WBParaSite" id="ECPE_0001548701-mRNA-1">
    <property type="protein sequence ID" value="ECPE_0001548701-mRNA-1"/>
    <property type="gene ID" value="ECPE_0001548701"/>
</dbReference>
<accession>A0A183B8B2</accession>
<evidence type="ECO:0000313" key="2">
    <source>
        <dbReference type="EMBL" id="VDP92719.1"/>
    </source>
</evidence>
<gene>
    <name evidence="2" type="ORF">ECPE_LOCUS15447</name>
</gene>
<feature type="region of interest" description="Disordered" evidence="1">
    <location>
        <begin position="1"/>
        <end position="24"/>
    </location>
</feature>
<feature type="compositionally biased region" description="Basic residues" evidence="1">
    <location>
        <begin position="1"/>
        <end position="18"/>
    </location>
</feature>
<evidence type="ECO:0000256" key="1">
    <source>
        <dbReference type="SAM" id="MobiDB-lite"/>
    </source>
</evidence>
<dbReference type="Proteomes" id="UP000272942">
    <property type="component" value="Unassembled WGS sequence"/>
</dbReference>
<dbReference type="EMBL" id="UZAN01060570">
    <property type="protein sequence ID" value="VDP92719.1"/>
    <property type="molecule type" value="Genomic_DNA"/>
</dbReference>
<proteinExistence type="predicted"/>
<organism evidence="4">
    <name type="scientific">Echinostoma caproni</name>
    <dbReference type="NCBI Taxonomy" id="27848"/>
    <lineage>
        <taxon>Eukaryota</taxon>
        <taxon>Metazoa</taxon>
        <taxon>Spiralia</taxon>
        <taxon>Lophotrochozoa</taxon>
        <taxon>Platyhelminthes</taxon>
        <taxon>Trematoda</taxon>
        <taxon>Digenea</taxon>
        <taxon>Plagiorchiida</taxon>
        <taxon>Echinostomata</taxon>
        <taxon>Echinostomatoidea</taxon>
        <taxon>Echinostomatidae</taxon>
        <taxon>Echinostoma</taxon>
    </lineage>
</organism>
<evidence type="ECO:0000313" key="4">
    <source>
        <dbReference type="WBParaSite" id="ECPE_0001548701-mRNA-1"/>
    </source>
</evidence>
<dbReference type="AlphaFoldDB" id="A0A183B8B2"/>